<gene>
    <name evidence="13" type="primary">miaB</name>
    <name evidence="17" type="ORF">DNFV4_02348</name>
</gene>
<proteinExistence type="inferred from homology"/>
<dbReference type="InterPro" id="IPR058240">
    <property type="entry name" value="rSAM_sf"/>
</dbReference>
<dbReference type="NCBIfam" id="TIGR01574">
    <property type="entry name" value="miaB-methiolase"/>
    <property type="match status" value="1"/>
</dbReference>
<evidence type="ECO:0000256" key="3">
    <source>
        <dbReference type="ARBA" id="ARBA00022490"/>
    </source>
</evidence>
<feature type="domain" description="MTTase N-terminal" evidence="15">
    <location>
        <begin position="4"/>
        <end position="119"/>
    </location>
</feature>
<accession>A0AA86MZP8</accession>
<comment type="function">
    <text evidence="1 13">Catalyzes the methylthiolation of N6-(dimethylallyl)adenosine (i(6)A), leading to the formation of 2-methylthio-N6-(dimethylallyl)adenosine (ms(2)i(6)A) at position 37 in tRNAs that read codons beginning with uridine.</text>
</comment>
<dbReference type="CDD" id="cd01335">
    <property type="entry name" value="Radical_SAM"/>
    <property type="match status" value="1"/>
</dbReference>
<dbReference type="GO" id="GO:0051539">
    <property type="term" value="F:4 iron, 4 sulfur cluster binding"/>
    <property type="evidence" value="ECO:0007669"/>
    <property type="project" value="UniProtKB-UniRule"/>
</dbReference>
<dbReference type="HAMAP" id="MF_01864">
    <property type="entry name" value="tRNA_metthiotr_MiaB"/>
    <property type="match status" value="1"/>
</dbReference>
<evidence type="ECO:0000256" key="7">
    <source>
        <dbReference type="ARBA" id="ARBA00023004"/>
    </source>
</evidence>
<feature type="binding site" evidence="13">
    <location>
        <position position="49"/>
    </location>
    <ligand>
        <name>[4Fe-4S] cluster</name>
        <dbReference type="ChEBI" id="CHEBI:49883"/>
        <label>1</label>
    </ligand>
</feature>
<keyword evidence="5 13" id="KW-0949">S-adenosyl-L-methionine</keyword>
<evidence type="ECO:0000256" key="1">
    <source>
        <dbReference type="ARBA" id="ARBA00003234"/>
    </source>
</evidence>
<dbReference type="Pfam" id="PF01938">
    <property type="entry name" value="TRAM"/>
    <property type="match status" value="1"/>
</dbReference>
<evidence type="ECO:0000256" key="4">
    <source>
        <dbReference type="ARBA" id="ARBA00022679"/>
    </source>
</evidence>
<dbReference type="InterPro" id="IPR006463">
    <property type="entry name" value="MiaB_methiolase"/>
</dbReference>
<dbReference type="NCBIfam" id="TIGR00089">
    <property type="entry name" value="MiaB/RimO family radical SAM methylthiotransferase"/>
    <property type="match status" value="1"/>
</dbReference>
<keyword evidence="4 13" id="KW-0808">Transferase</keyword>
<keyword evidence="6 13" id="KW-0479">Metal-binding</keyword>
<keyword evidence="18" id="KW-1185">Reference proteome</keyword>
<dbReference type="InterPro" id="IPR020612">
    <property type="entry name" value="Methylthiotransferase_CS"/>
</dbReference>
<evidence type="ECO:0000256" key="8">
    <source>
        <dbReference type="ARBA" id="ARBA00023014"/>
    </source>
</evidence>
<dbReference type="EMBL" id="OX365700">
    <property type="protein sequence ID" value="CAI4031925.1"/>
    <property type="molecule type" value="Genomic_DNA"/>
</dbReference>
<dbReference type="SFLD" id="SFLDS00029">
    <property type="entry name" value="Radical_SAM"/>
    <property type="match status" value="1"/>
</dbReference>
<dbReference type="PROSITE" id="PS51449">
    <property type="entry name" value="MTTASE_N"/>
    <property type="match status" value="1"/>
</dbReference>
<keyword evidence="8 13" id="KW-0411">Iron-sulfur</keyword>
<evidence type="ECO:0000256" key="6">
    <source>
        <dbReference type="ARBA" id="ARBA00022723"/>
    </source>
</evidence>
<dbReference type="InterPro" id="IPR006638">
    <property type="entry name" value="Elp3/MiaA/NifB-like_rSAM"/>
</dbReference>
<dbReference type="KEGG" id="nti:DNFV4_02348"/>
<dbReference type="PROSITE" id="PS01278">
    <property type="entry name" value="MTTASE_RADICAL"/>
    <property type="match status" value="1"/>
</dbReference>
<feature type="domain" description="TRAM" evidence="14">
    <location>
        <begin position="378"/>
        <end position="444"/>
    </location>
</feature>
<evidence type="ECO:0000256" key="13">
    <source>
        <dbReference type="HAMAP-Rule" id="MF_01864"/>
    </source>
</evidence>
<evidence type="ECO:0000256" key="12">
    <source>
        <dbReference type="ARBA" id="ARBA00081141"/>
    </source>
</evidence>
<dbReference type="SFLD" id="SFLDG01061">
    <property type="entry name" value="methylthiotransferase"/>
    <property type="match status" value="1"/>
</dbReference>
<feature type="domain" description="Radical SAM core" evidence="16">
    <location>
        <begin position="147"/>
        <end position="375"/>
    </location>
</feature>
<dbReference type="Proteomes" id="UP001179121">
    <property type="component" value="Chromosome"/>
</dbReference>
<dbReference type="GO" id="GO:0046872">
    <property type="term" value="F:metal ion binding"/>
    <property type="evidence" value="ECO:0007669"/>
    <property type="project" value="UniProtKB-KW"/>
</dbReference>
<evidence type="ECO:0000259" key="16">
    <source>
        <dbReference type="PROSITE" id="PS51918"/>
    </source>
</evidence>
<evidence type="ECO:0000256" key="11">
    <source>
        <dbReference type="ARBA" id="ARBA00080698"/>
    </source>
</evidence>
<keyword evidence="3 13" id="KW-0963">Cytoplasm</keyword>
<dbReference type="InterPro" id="IPR038135">
    <property type="entry name" value="Methylthiotransferase_N_sf"/>
</dbReference>
<feature type="binding site" evidence="13">
    <location>
        <position position="165"/>
    </location>
    <ligand>
        <name>[4Fe-4S] cluster</name>
        <dbReference type="ChEBI" id="CHEBI:49883"/>
        <label>2</label>
        <note>4Fe-4S-S-AdoMet</note>
    </ligand>
</feature>
<dbReference type="SMART" id="SM00729">
    <property type="entry name" value="Elp3"/>
    <property type="match status" value="1"/>
</dbReference>
<comment type="catalytic activity">
    <reaction evidence="13">
        <text>N(6)-dimethylallyladenosine(37) in tRNA + (sulfur carrier)-SH + AH2 + 2 S-adenosyl-L-methionine = 2-methylsulfanyl-N(6)-dimethylallyladenosine(37) in tRNA + (sulfur carrier)-H + 5'-deoxyadenosine + L-methionine + A + S-adenosyl-L-homocysteine + 2 H(+)</text>
        <dbReference type="Rhea" id="RHEA:37067"/>
        <dbReference type="Rhea" id="RHEA-COMP:10375"/>
        <dbReference type="Rhea" id="RHEA-COMP:10376"/>
        <dbReference type="Rhea" id="RHEA-COMP:14737"/>
        <dbReference type="Rhea" id="RHEA-COMP:14739"/>
        <dbReference type="ChEBI" id="CHEBI:13193"/>
        <dbReference type="ChEBI" id="CHEBI:15378"/>
        <dbReference type="ChEBI" id="CHEBI:17319"/>
        <dbReference type="ChEBI" id="CHEBI:17499"/>
        <dbReference type="ChEBI" id="CHEBI:29917"/>
        <dbReference type="ChEBI" id="CHEBI:57844"/>
        <dbReference type="ChEBI" id="CHEBI:57856"/>
        <dbReference type="ChEBI" id="CHEBI:59789"/>
        <dbReference type="ChEBI" id="CHEBI:64428"/>
        <dbReference type="ChEBI" id="CHEBI:74415"/>
        <dbReference type="ChEBI" id="CHEBI:74417"/>
        <dbReference type="EC" id="2.8.4.3"/>
    </reaction>
</comment>
<dbReference type="FunFam" id="3.40.50.12160:FF:000003">
    <property type="entry name" value="CDK5 regulatory subunit-associated protein 1"/>
    <property type="match status" value="1"/>
</dbReference>
<dbReference type="RefSeq" id="WP_289268677.1">
    <property type="nucleotide sequence ID" value="NZ_OX365700.1"/>
</dbReference>
<dbReference type="InterPro" id="IPR023404">
    <property type="entry name" value="rSAM_horseshoe"/>
</dbReference>
<evidence type="ECO:0000256" key="10">
    <source>
        <dbReference type="ARBA" id="ARBA00068570"/>
    </source>
</evidence>
<dbReference type="SFLD" id="SFLDG01082">
    <property type="entry name" value="B12-binding_domain_containing"/>
    <property type="match status" value="1"/>
</dbReference>
<protein>
    <recommendedName>
        <fullName evidence="10 13">tRNA-2-methylthio-N(6)-dimethylallyladenosine synthase</fullName>
        <ecNumber evidence="9 13">2.8.4.3</ecNumber>
    </recommendedName>
    <alternativeName>
        <fullName evidence="12 13">(Dimethylallyl)adenosine tRNA methylthiotransferase MiaB</fullName>
    </alternativeName>
    <alternativeName>
        <fullName evidence="11 13">tRNA-i(6)A37 methylthiotransferase</fullName>
    </alternativeName>
</protein>
<evidence type="ECO:0000256" key="9">
    <source>
        <dbReference type="ARBA" id="ARBA00033765"/>
    </source>
</evidence>
<dbReference type="InterPro" id="IPR007197">
    <property type="entry name" value="rSAM"/>
</dbReference>
<feature type="binding site" evidence="13">
    <location>
        <position position="161"/>
    </location>
    <ligand>
        <name>[4Fe-4S] cluster</name>
        <dbReference type="ChEBI" id="CHEBI:49883"/>
        <label>2</label>
        <note>4Fe-4S-S-AdoMet</note>
    </ligand>
</feature>
<dbReference type="Gene3D" id="3.40.50.12160">
    <property type="entry name" value="Methylthiotransferase, N-terminal domain"/>
    <property type="match status" value="1"/>
</dbReference>
<dbReference type="InterPro" id="IPR013848">
    <property type="entry name" value="Methylthiotransferase_N"/>
</dbReference>
<feature type="binding site" evidence="13">
    <location>
        <position position="13"/>
    </location>
    <ligand>
        <name>[4Fe-4S] cluster</name>
        <dbReference type="ChEBI" id="CHEBI:49883"/>
        <label>1</label>
    </ligand>
</feature>
<evidence type="ECO:0000313" key="17">
    <source>
        <dbReference type="EMBL" id="CAI4031925.1"/>
    </source>
</evidence>
<name>A0AA86MZP8_9BACT</name>
<dbReference type="GO" id="GO:0035597">
    <property type="term" value="F:tRNA-2-methylthio-N(6)-dimethylallyladenosine(37) synthase activity"/>
    <property type="evidence" value="ECO:0007669"/>
    <property type="project" value="UniProtKB-EC"/>
</dbReference>
<dbReference type="SFLD" id="SFLDF00273">
    <property type="entry name" value="(dimethylallyl)adenosine_tRNA"/>
    <property type="match status" value="1"/>
</dbReference>
<keyword evidence="13" id="KW-0819">tRNA processing</keyword>
<comment type="subunit">
    <text evidence="13">Monomer.</text>
</comment>
<dbReference type="PANTHER" id="PTHR43020:SF2">
    <property type="entry name" value="MITOCHONDRIAL TRNA METHYLTHIOTRANSFERASE CDK5RAP1"/>
    <property type="match status" value="1"/>
</dbReference>
<comment type="similarity">
    <text evidence="13">Belongs to the methylthiotransferase family. MiaB subfamily.</text>
</comment>
<dbReference type="GO" id="GO:0005829">
    <property type="term" value="C:cytosol"/>
    <property type="evidence" value="ECO:0007669"/>
    <property type="project" value="TreeGrafter"/>
</dbReference>
<feature type="binding site" evidence="13">
    <location>
        <position position="82"/>
    </location>
    <ligand>
        <name>[4Fe-4S] cluster</name>
        <dbReference type="ChEBI" id="CHEBI:49883"/>
        <label>1</label>
    </ligand>
</feature>
<dbReference type="SUPFAM" id="SSF102114">
    <property type="entry name" value="Radical SAM enzymes"/>
    <property type="match status" value="1"/>
</dbReference>
<reference evidence="17" key="1">
    <citation type="submission" date="2022-10" db="EMBL/GenBank/DDBJ databases">
        <authorList>
            <person name="Koch H."/>
        </authorList>
    </citation>
    <scope>NUCLEOTIDE SEQUENCE</scope>
    <source>
        <strain evidence="17">DNF</strain>
    </source>
</reference>
<organism evidence="17 18">
    <name type="scientific">Nitrospira tepida</name>
    <dbReference type="NCBI Taxonomy" id="2973512"/>
    <lineage>
        <taxon>Bacteria</taxon>
        <taxon>Pseudomonadati</taxon>
        <taxon>Nitrospirota</taxon>
        <taxon>Nitrospiria</taxon>
        <taxon>Nitrospirales</taxon>
        <taxon>Nitrospiraceae</taxon>
        <taxon>Nitrospira</taxon>
    </lineage>
</organism>
<dbReference type="EC" id="2.8.4.3" evidence="9 13"/>
<dbReference type="SFLD" id="SFLDF00413">
    <property type="entry name" value="CDK5RAP1"/>
    <property type="match status" value="1"/>
</dbReference>
<evidence type="ECO:0000313" key="18">
    <source>
        <dbReference type="Proteomes" id="UP001179121"/>
    </source>
</evidence>
<comment type="subcellular location">
    <subcellularLocation>
        <location evidence="13">Cytoplasm</location>
    </subcellularLocation>
</comment>
<feature type="binding site" evidence="13">
    <location>
        <position position="168"/>
    </location>
    <ligand>
        <name>[4Fe-4S] cluster</name>
        <dbReference type="ChEBI" id="CHEBI:49883"/>
        <label>2</label>
        <note>4Fe-4S-S-AdoMet</note>
    </ligand>
</feature>
<evidence type="ECO:0000259" key="15">
    <source>
        <dbReference type="PROSITE" id="PS51449"/>
    </source>
</evidence>
<dbReference type="InterPro" id="IPR005839">
    <property type="entry name" value="Methylthiotransferase"/>
</dbReference>
<dbReference type="PANTHER" id="PTHR43020">
    <property type="entry name" value="CDK5 REGULATORY SUBUNIT-ASSOCIATED PROTEIN 1"/>
    <property type="match status" value="1"/>
</dbReference>
<dbReference type="PROSITE" id="PS51918">
    <property type="entry name" value="RADICAL_SAM"/>
    <property type="match status" value="1"/>
</dbReference>
<dbReference type="Pfam" id="PF00919">
    <property type="entry name" value="UPF0004"/>
    <property type="match status" value="1"/>
</dbReference>
<dbReference type="Gene3D" id="3.80.30.20">
    <property type="entry name" value="tm_1862 like domain"/>
    <property type="match status" value="1"/>
</dbReference>
<dbReference type="Pfam" id="PF04055">
    <property type="entry name" value="Radical_SAM"/>
    <property type="match status" value="1"/>
</dbReference>
<dbReference type="AlphaFoldDB" id="A0AA86MZP8"/>
<evidence type="ECO:0000256" key="5">
    <source>
        <dbReference type="ARBA" id="ARBA00022691"/>
    </source>
</evidence>
<evidence type="ECO:0000256" key="2">
    <source>
        <dbReference type="ARBA" id="ARBA00022485"/>
    </source>
</evidence>
<keyword evidence="7 13" id="KW-0408">Iron</keyword>
<keyword evidence="2 13" id="KW-0004">4Fe-4S</keyword>
<sequence length="449" mass="50421">MSHPRVHIETFGCQMNEYDSELVRSLLKQEGFLFTDEQEAADVILMNTCAIREHAHTRVYGHLAELKTIKRQRPLVVGVLGCMAQNLKKELTDSQPLVDLIVGPDSYRQLPGMLKKAWQGLAEGDAGRQMAVDLSEYETYEGILPDRTPGVNAWIAVMRGCDNFCTFCVVPYTRGRERSREPESILHETRILAEQGHKQVTLLGQNVNSYRYDGWDFARLITSVADVPGIERVRFTSPHPKDFPVPLLEAIAYHPRICKHVHLPLQAGSDRILALMDRTYTRREYLDLVERIRTANQGIALTTDLICGFCSESEDEFHDTLSAVGAVRFHSAFIFKYSERKNTIAARKYPDDVPEPVKGERVSRLVEVQRRISLALNQSRIGQTVSVLVEGDAKKSSSQWMGKTDDNLTVVWDKGQATGTAPGQLRSIFIEGATAATLFGREVSTRAST</sequence>
<dbReference type="FunFam" id="3.80.30.20:FF:000001">
    <property type="entry name" value="tRNA-2-methylthio-N(6)-dimethylallyladenosine synthase 2"/>
    <property type="match status" value="1"/>
</dbReference>
<dbReference type="PROSITE" id="PS50926">
    <property type="entry name" value="TRAM"/>
    <property type="match status" value="1"/>
</dbReference>
<dbReference type="InterPro" id="IPR002792">
    <property type="entry name" value="TRAM_dom"/>
</dbReference>
<evidence type="ECO:0000259" key="14">
    <source>
        <dbReference type="PROSITE" id="PS50926"/>
    </source>
</evidence>
<comment type="cofactor">
    <cofactor evidence="13">
        <name>[4Fe-4S] cluster</name>
        <dbReference type="ChEBI" id="CHEBI:49883"/>
    </cofactor>
    <text evidence="13">Binds 2 [4Fe-4S] clusters. One cluster is coordinated with 3 cysteines and an exchangeable S-adenosyl-L-methionine.</text>
</comment>